<feature type="domain" description="Globin" evidence="8">
    <location>
        <begin position="2"/>
        <end position="135"/>
    </location>
</feature>
<dbReference type="AlphaFoldDB" id="A0A8C5MR64"/>
<keyword evidence="10" id="KW-1185">Reference proteome</keyword>
<dbReference type="PANTHER" id="PTHR11442:SF41">
    <property type="entry name" value="HEMOGLOBIN SUBUNIT ZETA"/>
    <property type="match status" value="1"/>
</dbReference>
<dbReference type="GO" id="GO:0042744">
    <property type="term" value="P:hydrogen peroxide catabolic process"/>
    <property type="evidence" value="ECO:0007669"/>
    <property type="project" value="TreeGrafter"/>
</dbReference>
<comment type="similarity">
    <text evidence="1 7">Belongs to the globin family.</text>
</comment>
<dbReference type="InterPro" id="IPR002338">
    <property type="entry name" value="Hemoglobin_a-typ"/>
</dbReference>
<name>A0A8C5MR64_9ANUR</name>
<dbReference type="OrthoDB" id="8751793at2759"/>
<evidence type="ECO:0000259" key="8">
    <source>
        <dbReference type="PROSITE" id="PS01033"/>
    </source>
</evidence>
<dbReference type="GO" id="GO:0031720">
    <property type="term" value="F:haptoglobin binding"/>
    <property type="evidence" value="ECO:0007669"/>
    <property type="project" value="TreeGrafter"/>
</dbReference>
<dbReference type="PANTHER" id="PTHR11442">
    <property type="entry name" value="HEMOGLOBIN FAMILY MEMBER"/>
    <property type="match status" value="1"/>
</dbReference>
<organism evidence="9 10">
    <name type="scientific">Leptobrachium leishanense</name>
    <name type="common">Leishan spiny toad</name>
    <dbReference type="NCBI Taxonomy" id="445787"/>
    <lineage>
        <taxon>Eukaryota</taxon>
        <taxon>Metazoa</taxon>
        <taxon>Chordata</taxon>
        <taxon>Craniata</taxon>
        <taxon>Vertebrata</taxon>
        <taxon>Euteleostomi</taxon>
        <taxon>Amphibia</taxon>
        <taxon>Batrachia</taxon>
        <taxon>Anura</taxon>
        <taxon>Pelobatoidea</taxon>
        <taxon>Megophryidae</taxon>
        <taxon>Leptobrachium</taxon>
    </lineage>
</organism>
<dbReference type="GO" id="GO:0031838">
    <property type="term" value="C:haptoglobin-hemoglobin complex"/>
    <property type="evidence" value="ECO:0007669"/>
    <property type="project" value="TreeGrafter"/>
</dbReference>
<dbReference type="GeneTree" id="ENSGT00940000158623"/>
<dbReference type="GO" id="GO:0005506">
    <property type="term" value="F:iron ion binding"/>
    <property type="evidence" value="ECO:0007669"/>
    <property type="project" value="InterPro"/>
</dbReference>
<dbReference type="InterPro" id="IPR000971">
    <property type="entry name" value="Globin"/>
</dbReference>
<reference evidence="9" key="2">
    <citation type="submission" date="2025-09" db="UniProtKB">
        <authorList>
            <consortium name="Ensembl"/>
        </authorList>
    </citation>
    <scope>IDENTIFICATION</scope>
</reference>
<dbReference type="InterPro" id="IPR009050">
    <property type="entry name" value="Globin-like_sf"/>
</dbReference>
<evidence type="ECO:0000256" key="1">
    <source>
        <dbReference type="ARBA" id="ARBA00008705"/>
    </source>
</evidence>
<dbReference type="Proteomes" id="UP000694569">
    <property type="component" value="Unplaced"/>
</dbReference>
<dbReference type="PRINTS" id="PR00815">
    <property type="entry name" value="PIHAEM"/>
</dbReference>
<accession>A0A8C5MR64</accession>
<keyword evidence="4 7" id="KW-0561">Oxygen transport</keyword>
<dbReference type="InterPro" id="IPR002339">
    <property type="entry name" value="Hemoglobin_pi"/>
</dbReference>
<evidence type="ECO:0000256" key="6">
    <source>
        <dbReference type="ARBA" id="ARBA00023004"/>
    </source>
</evidence>
<dbReference type="GO" id="GO:0019825">
    <property type="term" value="F:oxygen binding"/>
    <property type="evidence" value="ECO:0007669"/>
    <property type="project" value="InterPro"/>
</dbReference>
<keyword evidence="2 7" id="KW-0813">Transport</keyword>
<evidence type="ECO:0000256" key="4">
    <source>
        <dbReference type="ARBA" id="ARBA00022621"/>
    </source>
</evidence>
<keyword evidence="6" id="KW-0408">Iron</keyword>
<dbReference type="GO" id="GO:0005344">
    <property type="term" value="F:oxygen carrier activity"/>
    <property type="evidence" value="ECO:0007669"/>
    <property type="project" value="UniProtKB-KW"/>
</dbReference>
<evidence type="ECO:0000313" key="10">
    <source>
        <dbReference type="Proteomes" id="UP000694569"/>
    </source>
</evidence>
<keyword evidence="5" id="KW-0479">Metal-binding</keyword>
<dbReference type="InterPro" id="IPR050056">
    <property type="entry name" value="Hemoglobin_oxygen_transport"/>
</dbReference>
<reference evidence="9" key="1">
    <citation type="submission" date="2025-08" db="UniProtKB">
        <authorList>
            <consortium name="Ensembl"/>
        </authorList>
    </citation>
    <scope>IDENTIFICATION</scope>
</reference>
<dbReference type="SUPFAM" id="SSF46458">
    <property type="entry name" value="Globin-like"/>
    <property type="match status" value="1"/>
</dbReference>
<proteinExistence type="inferred from homology"/>
<dbReference type="GO" id="GO:0020037">
    <property type="term" value="F:heme binding"/>
    <property type="evidence" value="ECO:0007669"/>
    <property type="project" value="InterPro"/>
</dbReference>
<dbReference type="GO" id="GO:0005833">
    <property type="term" value="C:hemoglobin complex"/>
    <property type="evidence" value="ECO:0007669"/>
    <property type="project" value="InterPro"/>
</dbReference>
<evidence type="ECO:0000313" key="9">
    <source>
        <dbReference type="Ensembl" id="ENSLLEP00000015927.1"/>
    </source>
</evidence>
<dbReference type="Gene3D" id="1.10.490.10">
    <property type="entry name" value="Globins"/>
    <property type="match status" value="1"/>
</dbReference>
<dbReference type="PROSITE" id="PS01033">
    <property type="entry name" value="GLOBIN"/>
    <property type="match status" value="1"/>
</dbReference>
<sequence length="135" mass="14502">MSFSDAEKAIIVSMCEKMASQVEVIGAEAFERLFMTNPLLKSNFNHLDLSHGSPDLLKHGGKVMNALGNAAGHLDDLSGALPAPSELRVDPGNFSLLSNSILVTLATRFGPEFTPFTQSAWDKFLAAVPEILVSK</sequence>
<dbReference type="InterPro" id="IPR012292">
    <property type="entry name" value="Globin/Proto"/>
</dbReference>
<protein>
    <recommendedName>
        <fullName evidence="8">Globin domain-containing protein</fullName>
    </recommendedName>
</protein>
<dbReference type="GO" id="GO:0072562">
    <property type="term" value="C:blood microparticle"/>
    <property type="evidence" value="ECO:0007669"/>
    <property type="project" value="TreeGrafter"/>
</dbReference>
<dbReference type="Ensembl" id="ENSLLET00000016537.1">
    <property type="protein sequence ID" value="ENSLLEP00000015927.1"/>
    <property type="gene ID" value="ENSLLEG00000010138.1"/>
</dbReference>
<evidence type="ECO:0000256" key="7">
    <source>
        <dbReference type="RuleBase" id="RU000356"/>
    </source>
</evidence>
<dbReference type="PRINTS" id="PR00612">
    <property type="entry name" value="ALPHAHAEM"/>
</dbReference>
<dbReference type="GO" id="GO:0043177">
    <property type="term" value="F:organic acid binding"/>
    <property type="evidence" value="ECO:0007669"/>
    <property type="project" value="TreeGrafter"/>
</dbReference>
<keyword evidence="3 7" id="KW-0349">Heme</keyword>
<evidence type="ECO:0000256" key="2">
    <source>
        <dbReference type="ARBA" id="ARBA00022448"/>
    </source>
</evidence>
<evidence type="ECO:0000256" key="3">
    <source>
        <dbReference type="ARBA" id="ARBA00022617"/>
    </source>
</evidence>
<dbReference type="Pfam" id="PF00042">
    <property type="entry name" value="Globin"/>
    <property type="match status" value="1"/>
</dbReference>
<dbReference type="GO" id="GO:0004601">
    <property type="term" value="F:peroxidase activity"/>
    <property type="evidence" value="ECO:0007669"/>
    <property type="project" value="TreeGrafter"/>
</dbReference>
<evidence type="ECO:0000256" key="5">
    <source>
        <dbReference type="ARBA" id="ARBA00022723"/>
    </source>
</evidence>